<dbReference type="eggNOG" id="COG4123">
    <property type="taxonomic scope" value="Bacteria"/>
</dbReference>
<evidence type="ECO:0000313" key="3">
    <source>
        <dbReference type="Proteomes" id="UP000051658"/>
    </source>
</evidence>
<dbReference type="GO" id="GO:0032259">
    <property type="term" value="P:methylation"/>
    <property type="evidence" value="ECO:0007669"/>
    <property type="project" value="UniProtKB-KW"/>
</dbReference>
<feature type="domain" description="Methyltransferase small" evidence="1">
    <location>
        <begin position="30"/>
        <end position="142"/>
    </location>
</feature>
<keyword evidence="2" id="KW-0808">Transferase</keyword>
<dbReference type="InterPro" id="IPR029063">
    <property type="entry name" value="SAM-dependent_MTases_sf"/>
</dbReference>
<dbReference type="PANTHER" id="PTHR47739:SF1">
    <property type="entry name" value="TRNA1(VAL) (ADENINE(37)-N6)-METHYLTRANSFERASE"/>
    <property type="match status" value="1"/>
</dbReference>
<dbReference type="InterPro" id="IPR050210">
    <property type="entry name" value="tRNA_Adenine-N(6)_MTase"/>
</dbReference>
<comment type="caution">
    <text evidence="2">The sequence shown here is derived from an EMBL/GenBank/DDBJ whole genome shotgun (WGS) entry which is preliminary data.</text>
</comment>
<evidence type="ECO:0000259" key="1">
    <source>
        <dbReference type="Pfam" id="PF05175"/>
    </source>
</evidence>
<gene>
    <name evidence="2" type="ORF">IV74_GL001304</name>
</gene>
<organism evidence="2 3">
    <name type="scientific">Carnobacterium divergens DSM 20623</name>
    <dbReference type="NCBI Taxonomy" id="1449336"/>
    <lineage>
        <taxon>Bacteria</taxon>
        <taxon>Bacillati</taxon>
        <taxon>Bacillota</taxon>
        <taxon>Bacilli</taxon>
        <taxon>Lactobacillales</taxon>
        <taxon>Carnobacteriaceae</taxon>
        <taxon>Carnobacterium</taxon>
    </lineage>
</organism>
<keyword evidence="2" id="KW-0489">Methyltransferase</keyword>
<protein>
    <submittedName>
        <fullName evidence="2">Methyltransferase</fullName>
    </submittedName>
</protein>
<sequence length="262" mass="29441">MTIILVKEVAYLTQWLKDDERMDRLVRANLDIIQSPSVFSYSLDAVLLAHFANVPQGNRSQIVDLCAGNGAVGLLLSEKTKSKITGIELQPRLADMAERSIQLNQLSDQVRVIEGNLSEATKWIEKDSVDVVTCNPPYFSSPVTSKKNPNPHLAIARHEIHTNLNEVMSVTSGLLKMNGKAYFVHRPDRLIEILEAMKANRLAPKRMQLVYPKVNKEANILLIEGIKDGKETGFRVMPPLFVYGEDNEYLPEIRGILYGDKD</sequence>
<dbReference type="GO" id="GO:0008168">
    <property type="term" value="F:methyltransferase activity"/>
    <property type="evidence" value="ECO:0007669"/>
    <property type="project" value="UniProtKB-KW"/>
</dbReference>
<evidence type="ECO:0000313" key="2">
    <source>
        <dbReference type="EMBL" id="KRN58045.1"/>
    </source>
</evidence>
<dbReference type="Pfam" id="PF05175">
    <property type="entry name" value="MTS"/>
    <property type="match status" value="1"/>
</dbReference>
<dbReference type="RefSeq" id="WP_051915572.1">
    <property type="nucleotide sequence ID" value="NZ_JQLO01000001.1"/>
</dbReference>
<dbReference type="EMBL" id="JQBS01000001">
    <property type="protein sequence ID" value="KRN58045.1"/>
    <property type="molecule type" value="Genomic_DNA"/>
</dbReference>
<dbReference type="PANTHER" id="PTHR47739">
    <property type="entry name" value="TRNA1(VAL) (ADENINE(37)-N6)-METHYLTRANSFERASE"/>
    <property type="match status" value="1"/>
</dbReference>
<proteinExistence type="predicted"/>
<reference evidence="2 3" key="1">
    <citation type="journal article" date="2015" name="Genome Announc.">
        <title>Expanding the biotechnology potential of lactobacilli through comparative genomics of 213 strains and associated genera.</title>
        <authorList>
            <person name="Sun Z."/>
            <person name="Harris H.M."/>
            <person name="McCann A."/>
            <person name="Guo C."/>
            <person name="Argimon S."/>
            <person name="Zhang W."/>
            <person name="Yang X."/>
            <person name="Jeffery I.B."/>
            <person name="Cooney J.C."/>
            <person name="Kagawa T.F."/>
            <person name="Liu W."/>
            <person name="Song Y."/>
            <person name="Salvetti E."/>
            <person name="Wrobel A."/>
            <person name="Rasinkangas P."/>
            <person name="Parkhill J."/>
            <person name="Rea M.C."/>
            <person name="O'Sullivan O."/>
            <person name="Ritari J."/>
            <person name="Douillard F.P."/>
            <person name="Paul Ross R."/>
            <person name="Yang R."/>
            <person name="Briner A.E."/>
            <person name="Felis G.E."/>
            <person name="de Vos W.M."/>
            <person name="Barrangou R."/>
            <person name="Klaenhammer T.R."/>
            <person name="Caufield P.W."/>
            <person name="Cui Y."/>
            <person name="Zhang H."/>
            <person name="O'Toole P.W."/>
        </authorList>
    </citation>
    <scope>NUCLEOTIDE SEQUENCE [LARGE SCALE GENOMIC DNA]</scope>
    <source>
        <strain evidence="2 3">DSM 20623</strain>
    </source>
</reference>
<keyword evidence="3" id="KW-1185">Reference proteome</keyword>
<dbReference type="AlphaFoldDB" id="A0A0R2I9G8"/>
<name>A0A0R2I9G8_CARDV</name>
<dbReference type="CDD" id="cd02440">
    <property type="entry name" value="AdoMet_MTases"/>
    <property type="match status" value="1"/>
</dbReference>
<dbReference type="PATRIC" id="fig|1449336.4.peg.1330"/>
<dbReference type="SUPFAM" id="SSF53335">
    <property type="entry name" value="S-adenosyl-L-methionine-dependent methyltransferases"/>
    <property type="match status" value="1"/>
</dbReference>
<dbReference type="Gene3D" id="3.40.50.150">
    <property type="entry name" value="Vaccinia Virus protein VP39"/>
    <property type="match status" value="1"/>
</dbReference>
<dbReference type="Proteomes" id="UP000051658">
    <property type="component" value="Unassembled WGS sequence"/>
</dbReference>
<dbReference type="InterPro" id="IPR007848">
    <property type="entry name" value="Small_mtfrase_dom"/>
</dbReference>
<accession>A0A0R2I9G8</accession>